<sequence length="69" mass="7901">MSVSSFNFSRRSTSAAFWILYIISFVTSFGEPLPCLSCQLVKPFLNSANQTVNKEVDSHRCYIVWTEVF</sequence>
<dbReference type="AlphaFoldDB" id="A0A0K2SVM7"/>
<proteinExistence type="predicted"/>
<organism evidence="1">
    <name type="scientific">Lepeophtheirus salmonis</name>
    <name type="common">Salmon louse</name>
    <name type="synonym">Caligus salmonis</name>
    <dbReference type="NCBI Taxonomy" id="72036"/>
    <lineage>
        <taxon>Eukaryota</taxon>
        <taxon>Metazoa</taxon>
        <taxon>Ecdysozoa</taxon>
        <taxon>Arthropoda</taxon>
        <taxon>Crustacea</taxon>
        <taxon>Multicrustacea</taxon>
        <taxon>Hexanauplia</taxon>
        <taxon>Copepoda</taxon>
        <taxon>Siphonostomatoida</taxon>
        <taxon>Caligidae</taxon>
        <taxon>Lepeophtheirus</taxon>
    </lineage>
</organism>
<dbReference type="EMBL" id="HACA01000174">
    <property type="protein sequence ID" value="CDW17535.1"/>
    <property type="molecule type" value="Transcribed_RNA"/>
</dbReference>
<protein>
    <submittedName>
        <fullName evidence="1">Uncharacterized protein</fullName>
    </submittedName>
</protein>
<accession>A0A0K2SVM7</accession>
<evidence type="ECO:0000313" key="1">
    <source>
        <dbReference type="EMBL" id="CDW17535.1"/>
    </source>
</evidence>
<reference evidence="1" key="1">
    <citation type="submission" date="2014-05" db="EMBL/GenBank/DDBJ databases">
        <authorList>
            <person name="Chronopoulou M."/>
        </authorList>
    </citation>
    <scope>NUCLEOTIDE SEQUENCE</scope>
    <source>
        <tissue evidence="1">Whole organism</tissue>
    </source>
</reference>
<name>A0A0K2SVM7_LEPSM</name>